<dbReference type="NCBIfam" id="TIGR00229">
    <property type="entry name" value="sensory_box"/>
    <property type="match status" value="1"/>
</dbReference>
<proteinExistence type="predicted"/>
<keyword evidence="3" id="KW-1185">Reference proteome</keyword>
<organism evidence="2 3">
    <name type="scientific">Aliarcobacter vitoriensis</name>
    <dbReference type="NCBI Taxonomy" id="2011099"/>
    <lineage>
        <taxon>Bacteria</taxon>
        <taxon>Pseudomonadati</taxon>
        <taxon>Campylobacterota</taxon>
        <taxon>Epsilonproteobacteria</taxon>
        <taxon>Campylobacterales</taxon>
        <taxon>Arcobacteraceae</taxon>
        <taxon>Aliarcobacter</taxon>
    </lineage>
</organism>
<dbReference type="SUPFAM" id="SSF55785">
    <property type="entry name" value="PYP-like sensor domain (PAS domain)"/>
    <property type="match status" value="1"/>
</dbReference>
<dbReference type="Pfam" id="PF08447">
    <property type="entry name" value="PAS_3"/>
    <property type="match status" value="1"/>
</dbReference>
<reference evidence="2 3" key="1">
    <citation type="submission" date="2017-10" db="EMBL/GenBank/DDBJ databases">
        <title>Genomics of the genus Arcobacter.</title>
        <authorList>
            <person name="Perez-Cataluna A."/>
            <person name="Figueras M.J."/>
        </authorList>
    </citation>
    <scope>NUCLEOTIDE SEQUENCE [LARGE SCALE GENOMIC DNA]</scope>
    <source>
        <strain evidence="2 3">CECT 9230</strain>
    </source>
</reference>
<dbReference type="CDD" id="cd00130">
    <property type="entry name" value="PAS"/>
    <property type="match status" value="1"/>
</dbReference>
<dbReference type="SMART" id="SM00091">
    <property type="entry name" value="PAS"/>
    <property type="match status" value="1"/>
</dbReference>
<dbReference type="RefSeq" id="WP_113892774.1">
    <property type="nucleotide sequence ID" value="NZ_JANJGA010000003.1"/>
</dbReference>
<dbReference type="InterPro" id="IPR035965">
    <property type="entry name" value="PAS-like_dom_sf"/>
</dbReference>
<feature type="domain" description="PAS" evidence="1">
    <location>
        <begin position="25"/>
        <end position="51"/>
    </location>
</feature>
<sequence length="137" mass="15766">MLAKNIDGGKEIILDEYTFIVSETDEKGNILFANEEFCKVAGYSVDELIGKPHNIVRHYDMPKIAFKELWETIKKGETWSGLVKNTSKSGDYYWVYATIFPTITSEGTKGFLSCRKKATDEEIEIHKNLYKELKDKE</sequence>
<dbReference type="PROSITE" id="PS50112">
    <property type="entry name" value="PAS"/>
    <property type="match status" value="1"/>
</dbReference>
<gene>
    <name evidence="2" type="ORF">CRU91_01770</name>
</gene>
<comment type="caution">
    <text evidence="2">The sequence shown here is derived from an EMBL/GenBank/DDBJ whole genome shotgun (WGS) entry which is preliminary data.</text>
</comment>
<protein>
    <submittedName>
        <fullName evidence="2">PAS sensor domain-containing protein</fullName>
    </submittedName>
</protein>
<evidence type="ECO:0000313" key="3">
    <source>
        <dbReference type="Proteomes" id="UP000252669"/>
    </source>
</evidence>
<accession>A0A366MUV1</accession>
<evidence type="ECO:0000259" key="1">
    <source>
        <dbReference type="PROSITE" id="PS50112"/>
    </source>
</evidence>
<dbReference type="InterPro" id="IPR013655">
    <property type="entry name" value="PAS_fold_3"/>
</dbReference>
<evidence type="ECO:0000313" key="2">
    <source>
        <dbReference type="EMBL" id="RBQ30031.1"/>
    </source>
</evidence>
<dbReference type="InterPro" id="IPR000014">
    <property type="entry name" value="PAS"/>
</dbReference>
<dbReference type="AlphaFoldDB" id="A0A366MUV1"/>
<dbReference type="EMBL" id="PDKB01000002">
    <property type="protein sequence ID" value="RBQ30031.1"/>
    <property type="molecule type" value="Genomic_DNA"/>
</dbReference>
<dbReference type="Gene3D" id="3.30.450.20">
    <property type="entry name" value="PAS domain"/>
    <property type="match status" value="1"/>
</dbReference>
<name>A0A366MUV1_9BACT</name>
<dbReference type="Proteomes" id="UP000252669">
    <property type="component" value="Unassembled WGS sequence"/>
</dbReference>
<dbReference type="OrthoDB" id="9806477at2"/>